<dbReference type="Proteomes" id="UP000887565">
    <property type="component" value="Unplaced"/>
</dbReference>
<evidence type="ECO:0000313" key="1">
    <source>
        <dbReference type="Proteomes" id="UP000887565"/>
    </source>
</evidence>
<dbReference type="WBParaSite" id="nRc.2.0.1.t27320-RA">
    <property type="protein sequence ID" value="nRc.2.0.1.t27320-RA"/>
    <property type="gene ID" value="nRc.2.0.1.g27320"/>
</dbReference>
<name>A0A915JMB3_ROMCU</name>
<proteinExistence type="predicted"/>
<protein>
    <submittedName>
        <fullName evidence="2">Uncharacterized protein</fullName>
    </submittedName>
</protein>
<reference evidence="2" key="1">
    <citation type="submission" date="2022-11" db="UniProtKB">
        <authorList>
            <consortium name="WormBaseParasite"/>
        </authorList>
    </citation>
    <scope>IDENTIFICATION</scope>
</reference>
<evidence type="ECO:0000313" key="2">
    <source>
        <dbReference type="WBParaSite" id="nRc.2.0.1.t27320-RA"/>
    </source>
</evidence>
<dbReference type="AlphaFoldDB" id="A0A915JMB3"/>
<accession>A0A915JMB3</accession>
<keyword evidence="1" id="KW-1185">Reference proteome</keyword>
<sequence>MLKIFCTAEIQCNVREKVRFAPLFPSEKGDTVGKLLFVKYNYLATAGLEFLEKSTQNQLNLVFIVTALNPYPDPEKRRILAAPDIST</sequence>
<organism evidence="1 2">
    <name type="scientific">Romanomermis culicivorax</name>
    <name type="common">Nematode worm</name>
    <dbReference type="NCBI Taxonomy" id="13658"/>
    <lineage>
        <taxon>Eukaryota</taxon>
        <taxon>Metazoa</taxon>
        <taxon>Ecdysozoa</taxon>
        <taxon>Nematoda</taxon>
        <taxon>Enoplea</taxon>
        <taxon>Dorylaimia</taxon>
        <taxon>Mermithida</taxon>
        <taxon>Mermithoidea</taxon>
        <taxon>Mermithidae</taxon>
        <taxon>Romanomermis</taxon>
    </lineage>
</organism>